<evidence type="ECO:0000256" key="7">
    <source>
        <dbReference type="PIRSR" id="PIRSR610300-50"/>
    </source>
</evidence>
<gene>
    <name evidence="10" type="ORF">AMAG_01475</name>
</gene>
<evidence type="ECO:0000256" key="2">
    <source>
        <dbReference type="ARBA" id="ARBA00013133"/>
    </source>
</evidence>
<dbReference type="Proteomes" id="UP000054350">
    <property type="component" value="Unassembled WGS sequence"/>
</dbReference>
<feature type="region of interest" description="Disordered" evidence="9">
    <location>
        <begin position="1"/>
        <end position="74"/>
    </location>
</feature>
<dbReference type="Gene3D" id="2.60.120.10">
    <property type="entry name" value="Jelly Rolls"/>
    <property type="match status" value="1"/>
</dbReference>
<evidence type="ECO:0000256" key="9">
    <source>
        <dbReference type="SAM" id="MobiDB-lite"/>
    </source>
</evidence>
<keyword evidence="11" id="KW-1185">Reference proteome</keyword>
<dbReference type="Pfam" id="PF05995">
    <property type="entry name" value="CDO_I"/>
    <property type="match status" value="1"/>
</dbReference>
<comment type="similarity">
    <text evidence="1">Belongs to the cysteine dioxygenase family.</text>
</comment>
<feature type="cross-link" description="3'-(S-cysteinyl)-tyrosine (Cys-Tyr)" evidence="7">
    <location>
        <begin position="209"/>
        <end position="286"/>
    </location>
</feature>
<feature type="compositionally biased region" description="Basic and acidic residues" evidence="9">
    <location>
        <begin position="60"/>
        <end position="71"/>
    </location>
</feature>
<keyword evidence="7" id="KW-0883">Thioether bond</keyword>
<dbReference type="STRING" id="578462.A0A0L0RZV0"/>
<dbReference type="eggNOG" id="KOG4064">
    <property type="taxonomic scope" value="Eukaryota"/>
</dbReference>
<feature type="binding site" evidence="8">
    <location>
        <position position="202"/>
    </location>
    <ligand>
        <name>Fe cation</name>
        <dbReference type="ChEBI" id="CHEBI:24875"/>
        <note>catalytic</note>
    </ligand>
</feature>
<evidence type="ECO:0000256" key="5">
    <source>
        <dbReference type="ARBA" id="ARBA00023002"/>
    </source>
</evidence>
<proteinExistence type="inferred from homology"/>
<dbReference type="GO" id="GO:0008198">
    <property type="term" value="F:ferrous iron binding"/>
    <property type="evidence" value="ECO:0007669"/>
    <property type="project" value="TreeGrafter"/>
</dbReference>
<dbReference type="CDD" id="cd10548">
    <property type="entry name" value="cupin_CDO"/>
    <property type="match status" value="1"/>
</dbReference>
<feature type="compositionally biased region" description="Basic residues" evidence="9">
    <location>
        <begin position="9"/>
        <end position="28"/>
    </location>
</feature>
<dbReference type="GO" id="GO:0017172">
    <property type="term" value="F:cysteine dioxygenase activity"/>
    <property type="evidence" value="ECO:0007669"/>
    <property type="project" value="UniProtKB-EC"/>
</dbReference>
<evidence type="ECO:0000256" key="8">
    <source>
        <dbReference type="PIRSR" id="PIRSR610300-51"/>
    </source>
</evidence>
<name>A0A0L0RZV0_ALLM3</name>
<dbReference type="AlphaFoldDB" id="A0A0L0RZV0"/>
<dbReference type="EC" id="1.13.11.20" evidence="2"/>
<dbReference type="VEuPathDB" id="FungiDB:AMAG_01475"/>
<dbReference type="InterPro" id="IPR011051">
    <property type="entry name" value="RmlC_Cupin_sf"/>
</dbReference>
<feature type="binding site" evidence="8">
    <location>
        <position position="270"/>
    </location>
    <ligand>
        <name>Fe cation</name>
        <dbReference type="ChEBI" id="CHEBI:24875"/>
        <note>catalytic</note>
    </ligand>
</feature>
<dbReference type="InterPro" id="IPR010300">
    <property type="entry name" value="CDO_1"/>
</dbReference>
<evidence type="ECO:0000256" key="4">
    <source>
        <dbReference type="ARBA" id="ARBA00022964"/>
    </source>
</evidence>
<dbReference type="PANTHER" id="PTHR12918:SF1">
    <property type="entry name" value="CYSTEINE DIOXYGENASE TYPE 1"/>
    <property type="match status" value="1"/>
</dbReference>
<evidence type="ECO:0000256" key="3">
    <source>
        <dbReference type="ARBA" id="ARBA00022723"/>
    </source>
</evidence>
<reference evidence="10 11" key="1">
    <citation type="submission" date="2009-11" db="EMBL/GenBank/DDBJ databases">
        <title>Annotation of Allomyces macrogynus ATCC 38327.</title>
        <authorList>
            <consortium name="The Broad Institute Genome Sequencing Platform"/>
            <person name="Russ C."/>
            <person name="Cuomo C."/>
            <person name="Burger G."/>
            <person name="Gray M.W."/>
            <person name="Holland P.W.H."/>
            <person name="King N."/>
            <person name="Lang F.B.F."/>
            <person name="Roger A.J."/>
            <person name="Ruiz-Trillo I."/>
            <person name="Young S.K."/>
            <person name="Zeng Q."/>
            <person name="Gargeya S."/>
            <person name="Fitzgerald M."/>
            <person name="Haas B."/>
            <person name="Abouelleil A."/>
            <person name="Alvarado L."/>
            <person name="Arachchi H.M."/>
            <person name="Berlin A."/>
            <person name="Chapman S.B."/>
            <person name="Gearin G."/>
            <person name="Goldberg J."/>
            <person name="Griggs A."/>
            <person name="Gujja S."/>
            <person name="Hansen M."/>
            <person name="Heiman D."/>
            <person name="Howarth C."/>
            <person name="Larimer J."/>
            <person name="Lui A."/>
            <person name="MacDonald P.J.P."/>
            <person name="McCowen C."/>
            <person name="Montmayeur A."/>
            <person name="Murphy C."/>
            <person name="Neiman D."/>
            <person name="Pearson M."/>
            <person name="Priest M."/>
            <person name="Roberts A."/>
            <person name="Saif S."/>
            <person name="Shea T."/>
            <person name="Sisk P."/>
            <person name="Stolte C."/>
            <person name="Sykes S."/>
            <person name="Wortman J."/>
            <person name="Nusbaum C."/>
            <person name="Birren B."/>
        </authorList>
    </citation>
    <scope>NUCLEOTIDE SEQUENCE [LARGE SCALE GENOMIC DNA]</scope>
    <source>
        <strain evidence="10 11">ATCC 38327</strain>
    </source>
</reference>
<organism evidence="10 11">
    <name type="scientific">Allomyces macrogynus (strain ATCC 38327)</name>
    <name type="common">Allomyces javanicus var. macrogynus</name>
    <dbReference type="NCBI Taxonomy" id="578462"/>
    <lineage>
        <taxon>Eukaryota</taxon>
        <taxon>Fungi</taxon>
        <taxon>Fungi incertae sedis</taxon>
        <taxon>Blastocladiomycota</taxon>
        <taxon>Blastocladiomycetes</taxon>
        <taxon>Blastocladiales</taxon>
        <taxon>Blastocladiaceae</taxon>
        <taxon>Allomyces</taxon>
    </lineage>
</organism>
<dbReference type="PANTHER" id="PTHR12918">
    <property type="entry name" value="CYSTEINE DIOXYGENASE"/>
    <property type="match status" value="1"/>
</dbReference>
<keyword evidence="3 8" id="KW-0479">Metal-binding</keyword>
<dbReference type="EMBL" id="GG745329">
    <property type="protein sequence ID" value="KNE55584.1"/>
    <property type="molecule type" value="Genomic_DNA"/>
</dbReference>
<dbReference type="InterPro" id="IPR014710">
    <property type="entry name" value="RmlC-like_jellyroll"/>
</dbReference>
<evidence type="ECO:0000256" key="6">
    <source>
        <dbReference type="ARBA" id="ARBA00023004"/>
    </source>
</evidence>
<dbReference type="GO" id="GO:0019448">
    <property type="term" value="P:L-cysteine catabolic process"/>
    <property type="evidence" value="ECO:0007669"/>
    <property type="project" value="TreeGrafter"/>
</dbReference>
<protein>
    <recommendedName>
        <fullName evidence="2">cysteine dioxygenase</fullName>
        <ecNumber evidence="2">1.13.11.20</ecNumber>
    </recommendedName>
</protein>
<evidence type="ECO:0000313" key="10">
    <source>
        <dbReference type="EMBL" id="KNE55584.1"/>
    </source>
</evidence>
<evidence type="ECO:0000256" key="1">
    <source>
        <dbReference type="ARBA" id="ARBA00006622"/>
    </source>
</evidence>
<reference evidence="11" key="2">
    <citation type="submission" date="2009-11" db="EMBL/GenBank/DDBJ databases">
        <title>The Genome Sequence of Allomyces macrogynus strain ATCC 38327.</title>
        <authorList>
            <consortium name="The Broad Institute Genome Sequencing Platform"/>
            <person name="Russ C."/>
            <person name="Cuomo C."/>
            <person name="Shea T."/>
            <person name="Young S.K."/>
            <person name="Zeng Q."/>
            <person name="Koehrsen M."/>
            <person name="Haas B."/>
            <person name="Borodovsky M."/>
            <person name="Guigo R."/>
            <person name="Alvarado L."/>
            <person name="Berlin A."/>
            <person name="Borenstein D."/>
            <person name="Chen Z."/>
            <person name="Engels R."/>
            <person name="Freedman E."/>
            <person name="Gellesch M."/>
            <person name="Goldberg J."/>
            <person name="Griggs A."/>
            <person name="Gujja S."/>
            <person name="Heiman D."/>
            <person name="Hepburn T."/>
            <person name="Howarth C."/>
            <person name="Jen D."/>
            <person name="Larson L."/>
            <person name="Lewis B."/>
            <person name="Mehta T."/>
            <person name="Park D."/>
            <person name="Pearson M."/>
            <person name="Roberts A."/>
            <person name="Saif S."/>
            <person name="Shenoy N."/>
            <person name="Sisk P."/>
            <person name="Stolte C."/>
            <person name="Sykes S."/>
            <person name="Walk T."/>
            <person name="White J."/>
            <person name="Yandava C."/>
            <person name="Burger G."/>
            <person name="Gray M.W."/>
            <person name="Holland P.W.H."/>
            <person name="King N."/>
            <person name="Lang F.B.F."/>
            <person name="Roger A.J."/>
            <person name="Ruiz-Trillo I."/>
            <person name="Lander E."/>
            <person name="Nusbaum C."/>
        </authorList>
    </citation>
    <scope>NUCLEOTIDE SEQUENCE [LARGE SCALE GENOMIC DNA]</scope>
    <source>
        <strain evidence="11">ATCC 38327</strain>
    </source>
</reference>
<feature type="binding site" evidence="8">
    <location>
        <position position="204"/>
    </location>
    <ligand>
        <name>Fe cation</name>
        <dbReference type="ChEBI" id="CHEBI:24875"/>
        <note>catalytic</note>
    </ligand>
</feature>
<keyword evidence="5" id="KW-0560">Oxidoreductase</keyword>
<dbReference type="SUPFAM" id="SSF51182">
    <property type="entry name" value="RmlC-like cupins"/>
    <property type="match status" value="1"/>
</dbReference>
<evidence type="ECO:0000313" key="11">
    <source>
        <dbReference type="Proteomes" id="UP000054350"/>
    </source>
</evidence>
<dbReference type="OrthoDB" id="543511at2759"/>
<keyword evidence="4" id="KW-0223">Dioxygenase</keyword>
<keyword evidence="6 8" id="KW-0408">Iron</keyword>
<sequence>MYQTYKLPSRGHRPPPRRIRGRARRGYLPRRAAIAPHPPSIPARHVPMPPSRLSLPSDPAARRDMAARDDDASTTATTAMSRCAREVWDSGVIFPIDGADTTCNKVGEIEPERVDAESVPRTLDDLIRMLKLELGPHGLDADDVDVSRVLGLMEAYQSNSTDWAQYALFDPYRYTRNLVDDGNGRFNLMILCWSPGHVSPIHDHANAHCCMKMLEGELVETRFDNPDNSASMLLYAADDDETHRSRLRMSGKRMLEHNKVAYISDKIGLHRVSNASERPAVSLHLYTPPFQTCKTFCERTGAARPVSQCAFYSRMGHRCPTLSGAVTEPKEGIAGSSITSIENDMVAAAPALQPFAKDGVPIAFCPARPAMVASRQGSGEYQS</sequence>
<accession>A0A0L0RZV0</accession>